<dbReference type="InterPro" id="IPR013321">
    <property type="entry name" value="Arc_rbn_hlx_hlx"/>
</dbReference>
<name>A0A7W6BYJ5_9HYPH</name>
<dbReference type="InterPro" id="IPR010985">
    <property type="entry name" value="Ribbon_hlx_hlx"/>
</dbReference>
<evidence type="ECO:0000313" key="3">
    <source>
        <dbReference type="Proteomes" id="UP000531216"/>
    </source>
</evidence>
<dbReference type="InterPro" id="IPR053853">
    <property type="entry name" value="FitA-like_RHH"/>
</dbReference>
<dbReference type="RefSeq" id="WP_090963761.1">
    <property type="nucleotide sequence ID" value="NZ_FOOA01000010.1"/>
</dbReference>
<reference evidence="2 3" key="1">
    <citation type="submission" date="2020-08" db="EMBL/GenBank/DDBJ databases">
        <title>Genomic Encyclopedia of Type Strains, Phase IV (KMG-IV): sequencing the most valuable type-strain genomes for metagenomic binning, comparative biology and taxonomic classification.</title>
        <authorList>
            <person name="Goeker M."/>
        </authorList>
    </citation>
    <scope>NUCLEOTIDE SEQUENCE [LARGE SCALE GENOMIC DNA]</scope>
    <source>
        <strain evidence="2 3">DSM 25024</strain>
    </source>
</reference>
<dbReference type="Gene3D" id="1.10.1220.10">
    <property type="entry name" value="Met repressor-like"/>
    <property type="match status" value="1"/>
</dbReference>
<accession>A0A7W6BYJ5</accession>
<proteinExistence type="predicted"/>
<evidence type="ECO:0000259" key="1">
    <source>
        <dbReference type="Pfam" id="PF22513"/>
    </source>
</evidence>
<protein>
    <submittedName>
        <fullName evidence="2">Plasmid stability protein</fullName>
    </submittedName>
</protein>
<keyword evidence="3" id="KW-1185">Reference proteome</keyword>
<comment type="caution">
    <text evidence="2">The sequence shown here is derived from an EMBL/GenBank/DDBJ whole genome shotgun (WGS) entry which is preliminary data.</text>
</comment>
<dbReference type="AlphaFoldDB" id="A0A7W6BYJ5"/>
<dbReference type="OrthoDB" id="2389872at2"/>
<dbReference type="Proteomes" id="UP000531216">
    <property type="component" value="Unassembled WGS sequence"/>
</dbReference>
<feature type="domain" description="Antitoxin FitA-like ribbon-helix-helix" evidence="1">
    <location>
        <begin position="2"/>
        <end position="39"/>
    </location>
</feature>
<organism evidence="2 3">
    <name type="scientific">Aureimonas phyllosphaerae</name>
    <dbReference type="NCBI Taxonomy" id="1166078"/>
    <lineage>
        <taxon>Bacteria</taxon>
        <taxon>Pseudomonadati</taxon>
        <taxon>Pseudomonadota</taxon>
        <taxon>Alphaproteobacteria</taxon>
        <taxon>Hyphomicrobiales</taxon>
        <taxon>Aurantimonadaceae</taxon>
        <taxon>Aureimonas</taxon>
    </lineage>
</organism>
<dbReference type="Pfam" id="PF22513">
    <property type="entry name" value="FitA-like_RHH"/>
    <property type="match status" value="1"/>
</dbReference>
<dbReference type="GO" id="GO:0006355">
    <property type="term" value="P:regulation of DNA-templated transcription"/>
    <property type="evidence" value="ECO:0007669"/>
    <property type="project" value="InterPro"/>
</dbReference>
<gene>
    <name evidence="2" type="ORF">GGR05_003679</name>
</gene>
<dbReference type="EMBL" id="JACIDO010000009">
    <property type="protein sequence ID" value="MBB3937513.1"/>
    <property type="molecule type" value="Genomic_DNA"/>
</dbReference>
<sequence>MASLTIRNIDDDLKRKLQIRAARNGRSMEQDLRLALQNLVAEERKPRLRSEAEARVIYEQLRALRQPPLEPIDQKAVSDELYDYLP</sequence>
<evidence type="ECO:0000313" key="2">
    <source>
        <dbReference type="EMBL" id="MBB3937513.1"/>
    </source>
</evidence>
<dbReference type="SUPFAM" id="SSF47598">
    <property type="entry name" value="Ribbon-helix-helix"/>
    <property type="match status" value="1"/>
</dbReference>